<protein>
    <recommendedName>
        <fullName evidence="3">DUF4054 domain-containing protein</fullName>
    </recommendedName>
</protein>
<dbReference type="InterPro" id="IPR025127">
    <property type="entry name" value="DUF4054"/>
</dbReference>
<dbReference type="KEGG" id="vg:23681432"/>
<name>A0A077K9S7_9CAUD</name>
<sequence length="133" mass="14701">MGIVTLDVAEWKAKYPQYTALSDAQVEDLFFSASGYLENTDFSVVSDLARRKWLLYLLMAHIAYLSYKDSSGNGGDPGMVGYVASASEGSVSVSSGLSGVPFNKAFFFQSQFGIMYWNATSIYRMGFYRGVCR</sequence>
<accession>A0A077K9S7</accession>
<dbReference type="GeneID" id="23681432"/>
<evidence type="ECO:0000313" key="2">
    <source>
        <dbReference type="Proteomes" id="UP000202039"/>
    </source>
</evidence>
<dbReference type="RefSeq" id="YP_009126613.1">
    <property type="nucleotide sequence ID" value="NC_026611.1"/>
</dbReference>
<evidence type="ECO:0008006" key="3">
    <source>
        <dbReference type="Google" id="ProtNLM"/>
    </source>
</evidence>
<reference evidence="1 2" key="1">
    <citation type="journal article" date="2015" name="Arch. Virol.">
        <title>Full-genome sequence of a novel myovirus, GF-2, infecting Edwardsiella tarda: comparison with other Edwardsiella myoviral genomes.</title>
        <authorList>
            <person name="Yasuike M."/>
            <person name="Nishiki I."/>
            <person name="Iwasaki Y."/>
            <person name="Nakamura Y."/>
            <person name="Fujiwara A."/>
            <person name="Sugaya E."/>
            <person name="Kawato Y."/>
            <person name="Nagai S."/>
            <person name="Kobayashi T."/>
            <person name="Ototake M."/>
            <person name="Nakai T."/>
        </authorList>
    </citation>
    <scope>NUCLEOTIDE SEQUENCE [LARGE SCALE GENOMIC DNA]</scope>
</reference>
<keyword evidence="2" id="KW-1185">Reference proteome</keyword>
<evidence type="ECO:0000313" key="1">
    <source>
        <dbReference type="EMBL" id="BAP28881.1"/>
    </source>
</evidence>
<dbReference type="EMBL" id="AP014629">
    <property type="protein sequence ID" value="BAP28881.1"/>
    <property type="molecule type" value="Genomic_DNA"/>
</dbReference>
<organism evidence="1 2">
    <name type="scientific">Edwardsiella phage GF-2</name>
    <dbReference type="NCBI Taxonomy" id="1537091"/>
    <lineage>
        <taxon>Viruses</taxon>
        <taxon>Duplodnaviria</taxon>
        <taxon>Heunggongvirae</taxon>
        <taxon>Uroviricota</taxon>
        <taxon>Caudoviricetes</taxon>
        <taxon>Gofduovirus</taxon>
        <taxon>Gofduovirus GF2</taxon>
    </lineage>
</organism>
<dbReference type="OrthoDB" id="11622at10239"/>
<dbReference type="Pfam" id="PF13262">
    <property type="entry name" value="DUF4054"/>
    <property type="match status" value="1"/>
</dbReference>
<proteinExistence type="predicted"/>
<dbReference type="Proteomes" id="UP000202039">
    <property type="component" value="Segment"/>
</dbReference>